<sequence length="67" mass="7764">MRLLIELYYHGQLLLTDQVDVYPLFEFKAPHRIDVTPIIDRYRAIEKQAVLPAEGHESPLAPAEHPQ</sequence>
<accession>A0A0F9IP81</accession>
<proteinExistence type="predicted"/>
<dbReference type="EMBL" id="LAZR01011936">
    <property type="protein sequence ID" value="KKM52357.1"/>
    <property type="molecule type" value="Genomic_DNA"/>
</dbReference>
<name>A0A0F9IP81_9ZZZZ</name>
<protein>
    <submittedName>
        <fullName evidence="1">Uncharacterized protein</fullName>
    </submittedName>
</protein>
<comment type="caution">
    <text evidence="1">The sequence shown here is derived from an EMBL/GenBank/DDBJ whole genome shotgun (WGS) entry which is preliminary data.</text>
</comment>
<evidence type="ECO:0000313" key="1">
    <source>
        <dbReference type="EMBL" id="KKM52357.1"/>
    </source>
</evidence>
<gene>
    <name evidence="1" type="ORF">LCGC14_1554930</name>
</gene>
<dbReference type="AlphaFoldDB" id="A0A0F9IP81"/>
<organism evidence="1">
    <name type="scientific">marine sediment metagenome</name>
    <dbReference type="NCBI Taxonomy" id="412755"/>
    <lineage>
        <taxon>unclassified sequences</taxon>
        <taxon>metagenomes</taxon>
        <taxon>ecological metagenomes</taxon>
    </lineage>
</organism>
<reference evidence="1" key="1">
    <citation type="journal article" date="2015" name="Nature">
        <title>Complex archaea that bridge the gap between prokaryotes and eukaryotes.</title>
        <authorList>
            <person name="Spang A."/>
            <person name="Saw J.H."/>
            <person name="Jorgensen S.L."/>
            <person name="Zaremba-Niedzwiedzka K."/>
            <person name="Martijn J."/>
            <person name="Lind A.E."/>
            <person name="van Eijk R."/>
            <person name="Schleper C."/>
            <person name="Guy L."/>
            <person name="Ettema T.J."/>
        </authorList>
    </citation>
    <scope>NUCLEOTIDE SEQUENCE</scope>
</reference>